<dbReference type="InterPro" id="IPR050586">
    <property type="entry name" value="CPA3_Na-H_Antiporter_D"/>
</dbReference>
<feature type="transmembrane region" description="Helical" evidence="6">
    <location>
        <begin position="148"/>
        <end position="172"/>
    </location>
</feature>
<evidence type="ECO:0000313" key="9">
    <source>
        <dbReference type="Proteomes" id="UP000005270"/>
    </source>
</evidence>
<feature type="transmembrane region" description="Helical" evidence="6">
    <location>
        <begin position="69"/>
        <end position="86"/>
    </location>
</feature>
<dbReference type="EMBL" id="CP003531">
    <property type="protein sequence ID" value="AFK51417.1"/>
    <property type="molecule type" value="Genomic_DNA"/>
</dbReference>
<organism evidence="8 9">
    <name type="scientific">Thermogladius calderae (strain DSM 22663 / VKM B-2946 / 1633)</name>
    <dbReference type="NCBI Taxonomy" id="1184251"/>
    <lineage>
        <taxon>Archaea</taxon>
        <taxon>Thermoproteota</taxon>
        <taxon>Thermoprotei</taxon>
        <taxon>Desulfurococcales</taxon>
        <taxon>Desulfurococcaceae</taxon>
        <taxon>Thermogladius</taxon>
    </lineage>
</organism>
<keyword evidence="5 6" id="KW-0472">Membrane</keyword>
<feature type="transmembrane region" description="Helical" evidence="6">
    <location>
        <begin position="184"/>
        <end position="203"/>
    </location>
</feature>
<evidence type="ECO:0000256" key="1">
    <source>
        <dbReference type="ARBA" id="ARBA00004651"/>
    </source>
</evidence>
<dbReference type="GO" id="GO:0005886">
    <property type="term" value="C:plasma membrane"/>
    <property type="evidence" value="ECO:0007669"/>
    <property type="project" value="UniProtKB-SubCell"/>
</dbReference>
<dbReference type="InterPro" id="IPR001750">
    <property type="entry name" value="ND/Mrp_TM"/>
</dbReference>
<evidence type="ECO:0000256" key="6">
    <source>
        <dbReference type="SAM" id="Phobius"/>
    </source>
</evidence>
<evidence type="ECO:0000256" key="2">
    <source>
        <dbReference type="ARBA" id="ARBA00022475"/>
    </source>
</evidence>
<dbReference type="PANTHER" id="PTHR42703">
    <property type="entry name" value="NADH DEHYDROGENASE"/>
    <property type="match status" value="1"/>
</dbReference>
<evidence type="ECO:0000313" key="8">
    <source>
        <dbReference type="EMBL" id="AFK51417.1"/>
    </source>
</evidence>
<gene>
    <name evidence="8" type="ordered locus">TCELL_0994</name>
</gene>
<dbReference type="eggNOG" id="arCOG01537">
    <property type="taxonomic scope" value="Archaea"/>
</dbReference>
<accession>I3TF79</accession>
<dbReference type="RefSeq" id="WP_014737667.1">
    <property type="nucleotide sequence ID" value="NC_017954.1"/>
</dbReference>
<protein>
    <submittedName>
        <fullName evidence="8">Na+/H+ antiporter, subunit D</fullName>
    </submittedName>
</protein>
<keyword evidence="3 6" id="KW-0812">Transmembrane</keyword>
<dbReference type="Pfam" id="PF00361">
    <property type="entry name" value="Proton_antipo_M"/>
    <property type="match status" value="1"/>
</dbReference>
<comment type="subcellular location">
    <subcellularLocation>
        <location evidence="1">Cell membrane</location>
        <topology evidence="1">Multi-pass membrane protein</topology>
    </subcellularLocation>
</comment>
<dbReference type="PRINTS" id="PR01437">
    <property type="entry name" value="NUOXDRDTASE4"/>
</dbReference>
<dbReference type="PANTHER" id="PTHR42703:SF1">
    <property type="entry name" value="NA(+)_H(+) ANTIPORTER SUBUNIT D1"/>
    <property type="match status" value="1"/>
</dbReference>
<keyword evidence="4 6" id="KW-1133">Transmembrane helix</keyword>
<dbReference type="Proteomes" id="UP000005270">
    <property type="component" value="Chromosome"/>
</dbReference>
<sequence>MLLLYNYSVVDWVSLVLSVTSFALVVVVTLYTTYYVEMERLPRFFPWLVSLFGFSISLTYLAVNLLLFVIAWSFMEIIGFVLVRIGEEYSTEGSLRAARGYLLTSTTAFEITVFTLIVLSVPSIVSSYNPSVLYQPFASVTPVVEVSSPVLLGLLLAGFVAKAALFPLHFWLPGAHSTAPSPASALLSGLTTPLGFYGLFRLTEIVDLTAWSQPLAYLLLAMGLSSIAYAGLEALGQRDGKIMLAYTTILTNGFTAVLFALYLSSPASTLLLVAVVLVMLMQMSYKTVLFCGMGLIELAYGTRYIQGLAGVSQQLRTSSLGVLIAVYTLIGVPGTVGFLAKLLSMYLLLTDVVEGGGPPAVAALAGAVLYIALSAVVGVRVLSVYTASMRSRRPSLEFKQPNTPLEAAVLVMGLLSLAPSALLLQGLGGPGWLVALVVSTLPIPLLVSLLQTARVVTGVARAPV</sequence>
<keyword evidence="2" id="KW-1003">Cell membrane</keyword>
<name>I3TF79_THEC1</name>
<dbReference type="KEGG" id="thg:TCELL_0994"/>
<feature type="domain" description="NADH:quinone oxidoreductase/Mrp antiporter transmembrane" evidence="7">
    <location>
        <begin position="62"/>
        <end position="348"/>
    </location>
</feature>
<reference evidence="8 9" key="1">
    <citation type="journal article" date="2012" name="J. Bacteriol.">
        <title>Complete genome sequence of the hyperthermophilic cellulolytic Crenarchaeon 'Thermogladius cellulolyticus' 1633.</title>
        <authorList>
            <person name="Mardanov A.V."/>
            <person name="Kochetkova T.V."/>
            <person name="Beletsky A.V."/>
            <person name="Bonch-Osmolovskaya E.A."/>
            <person name="Ravin N.V."/>
            <person name="Skryabin K.G."/>
        </authorList>
    </citation>
    <scope>NUCLEOTIDE SEQUENCE [LARGE SCALE GENOMIC DNA]</scope>
    <source>
        <strain evidence="9">DSM 22663 / VKM B-2946 / 1633</strain>
    </source>
</reference>
<dbReference type="OrthoDB" id="371891at2157"/>
<keyword evidence="9" id="KW-1185">Reference proteome</keyword>
<dbReference type="HOGENOM" id="CLU_588787_0_0_2"/>
<dbReference type="InterPro" id="IPR003918">
    <property type="entry name" value="NADH_UbQ_OxRdtase"/>
</dbReference>
<proteinExistence type="predicted"/>
<evidence type="ECO:0000256" key="4">
    <source>
        <dbReference type="ARBA" id="ARBA00022989"/>
    </source>
</evidence>
<feature type="transmembrane region" description="Helical" evidence="6">
    <location>
        <begin position="44"/>
        <end position="63"/>
    </location>
</feature>
<feature type="transmembrane region" description="Helical" evidence="6">
    <location>
        <begin position="12"/>
        <end position="32"/>
    </location>
</feature>
<dbReference type="AlphaFoldDB" id="I3TF79"/>
<dbReference type="STRING" id="1184251.TCELL_0994"/>
<feature type="transmembrane region" description="Helical" evidence="6">
    <location>
        <begin position="320"/>
        <end position="340"/>
    </location>
</feature>
<feature type="transmembrane region" description="Helical" evidence="6">
    <location>
        <begin position="215"/>
        <end position="232"/>
    </location>
</feature>
<evidence type="ECO:0000259" key="7">
    <source>
        <dbReference type="Pfam" id="PF00361"/>
    </source>
</evidence>
<dbReference type="GO" id="GO:0042773">
    <property type="term" value="P:ATP synthesis coupled electron transport"/>
    <property type="evidence" value="ECO:0007669"/>
    <property type="project" value="InterPro"/>
</dbReference>
<evidence type="ECO:0000256" key="5">
    <source>
        <dbReference type="ARBA" id="ARBA00023136"/>
    </source>
</evidence>
<dbReference type="InParanoid" id="I3TF79"/>
<dbReference type="GeneID" id="13013313"/>
<evidence type="ECO:0000256" key="3">
    <source>
        <dbReference type="ARBA" id="ARBA00022692"/>
    </source>
</evidence>
<dbReference type="GO" id="GO:0008137">
    <property type="term" value="F:NADH dehydrogenase (ubiquinone) activity"/>
    <property type="evidence" value="ECO:0007669"/>
    <property type="project" value="InterPro"/>
</dbReference>
<feature type="transmembrane region" description="Helical" evidence="6">
    <location>
        <begin position="403"/>
        <end position="424"/>
    </location>
</feature>
<feature type="transmembrane region" description="Helical" evidence="6">
    <location>
        <begin position="107"/>
        <end position="128"/>
    </location>
</feature>
<feature type="transmembrane region" description="Helical" evidence="6">
    <location>
        <begin position="430"/>
        <end position="450"/>
    </location>
</feature>
<feature type="transmembrane region" description="Helical" evidence="6">
    <location>
        <begin position="360"/>
        <end position="382"/>
    </location>
</feature>